<comment type="similarity">
    <text evidence="2">Belongs to the flagella basal body rod proteins family.</text>
</comment>
<sequence length="44" mass="4815">MNAALWISKTGLSAQDAEMSAIANNIANVNTTGFKRDRVMFQDL</sequence>
<evidence type="ECO:0000256" key="1">
    <source>
        <dbReference type="ARBA" id="ARBA00004117"/>
    </source>
</evidence>
<comment type="subcellular location">
    <subcellularLocation>
        <location evidence="1">Bacterial flagellum basal body</location>
    </subcellularLocation>
</comment>
<proteinExistence type="inferred from homology"/>
<keyword evidence="5" id="KW-0282">Flagellum</keyword>
<name>A0A6L6ZZI0_ECOLX</name>
<protein>
    <submittedName>
        <fullName evidence="5">Flagellar basal body rod protein FlgG</fullName>
    </submittedName>
</protein>
<dbReference type="GO" id="GO:0071978">
    <property type="term" value="P:bacterial-type flagellum-dependent swarming motility"/>
    <property type="evidence" value="ECO:0007669"/>
    <property type="project" value="TreeGrafter"/>
</dbReference>
<organism evidence="5 6">
    <name type="scientific">Escherichia coli</name>
    <dbReference type="NCBI Taxonomy" id="562"/>
    <lineage>
        <taxon>Bacteria</taxon>
        <taxon>Pseudomonadati</taxon>
        <taxon>Pseudomonadota</taxon>
        <taxon>Gammaproteobacteria</taxon>
        <taxon>Enterobacterales</taxon>
        <taxon>Enterobacteriaceae</taxon>
        <taxon>Escherichia</taxon>
    </lineage>
</organism>
<dbReference type="AlphaFoldDB" id="A0A6L6ZZI0"/>
<evidence type="ECO:0000313" key="5">
    <source>
        <dbReference type="EMBL" id="MWL48955.1"/>
    </source>
</evidence>
<dbReference type="PANTHER" id="PTHR30435:SF19">
    <property type="entry name" value="FLAGELLAR BASAL-BODY ROD PROTEIN FLGG"/>
    <property type="match status" value="1"/>
</dbReference>
<evidence type="ECO:0000256" key="3">
    <source>
        <dbReference type="ARBA" id="ARBA00023143"/>
    </source>
</evidence>
<keyword evidence="3" id="KW-0975">Bacterial flagellum</keyword>
<gene>
    <name evidence="5" type="primary">flgG</name>
    <name evidence="5" type="ORF">GQM04_26400</name>
</gene>
<evidence type="ECO:0000256" key="2">
    <source>
        <dbReference type="ARBA" id="ARBA00009677"/>
    </source>
</evidence>
<keyword evidence="5" id="KW-0966">Cell projection</keyword>
<evidence type="ECO:0000259" key="4">
    <source>
        <dbReference type="Pfam" id="PF00460"/>
    </source>
</evidence>
<reference evidence="5 6" key="1">
    <citation type="submission" date="2019-12" db="EMBL/GenBank/DDBJ databases">
        <title>Enteriobacteria Tanzani isolates_10432.</title>
        <authorList>
            <person name="Subbiah M."/>
            <person name="Call D."/>
        </authorList>
    </citation>
    <scope>NUCLEOTIDE SEQUENCE [LARGE SCALE GENOMIC DNA]</scope>
    <source>
        <strain evidence="5 6">10432wF6</strain>
    </source>
</reference>
<dbReference type="PANTHER" id="PTHR30435">
    <property type="entry name" value="FLAGELLAR PROTEIN"/>
    <property type="match status" value="1"/>
</dbReference>
<dbReference type="Proteomes" id="UP000487258">
    <property type="component" value="Unassembled WGS sequence"/>
</dbReference>
<dbReference type="EMBL" id="WTMY01000532">
    <property type="protein sequence ID" value="MWL48955.1"/>
    <property type="molecule type" value="Genomic_DNA"/>
</dbReference>
<comment type="caution">
    <text evidence="5">The sequence shown here is derived from an EMBL/GenBank/DDBJ whole genome shotgun (WGS) entry which is preliminary data.</text>
</comment>
<evidence type="ECO:0000313" key="6">
    <source>
        <dbReference type="Proteomes" id="UP000487258"/>
    </source>
</evidence>
<dbReference type="InterPro" id="IPR019776">
    <property type="entry name" value="Flagellar_basal_body_rod_CS"/>
</dbReference>
<dbReference type="PROSITE" id="PS00588">
    <property type="entry name" value="FLAGELLA_BB_ROD"/>
    <property type="match status" value="1"/>
</dbReference>
<feature type="non-terminal residue" evidence="5">
    <location>
        <position position="44"/>
    </location>
</feature>
<accession>A0A6L6ZZI0</accession>
<dbReference type="Pfam" id="PF00460">
    <property type="entry name" value="Flg_bb_rod"/>
    <property type="match status" value="1"/>
</dbReference>
<dbReference type="GO" id="GO:0009425">
    <property type="term" value="C:bacterial-type flagellum basal body"/>
    <property type="evidence" value="ECO:0007669"/>
    <property type="project" value="UniProtKB-SubCell"/>
</dbReference>
<dbReference type="InterPro" id="IPR001444">
    <property type="entry name" value="Flag_bb_rod_N"/>
</dbReference>
<dbReference type="RefSeq" id="WP_250693619.1">
    <property type="nucleotide sequence ID" value="NZ_WTMY01000532.1"/>
</dbReference>
<keyword evidence="5" id="KW-0969">Cilium</keyword>
<feature type="domain" description="Flagellar basal body rod protein N-terminal" evidence="4">
    <location>
        <begin position="10"/>
        <end position="35"/>
    </location>
</feature>